<evidence type="ECO:0000313" key="3">
    <source>
        <dbReference type="Proteomes" id="UP001593940"/>
    </source>
</evidence>
<evidence type="ECO:0000259" key="1">
    <source>
        <dbReference type="Pfam" id="PF13340"/>
    </source>
</evidence>
<dbReference type="EMBL" id="JBHOMY010000088">
    <property type="protein sequence ID" value="MFC1459320.1"/>
    <property type="molecule type" value="Genomic_DNA"/>
</dbReference>
<gene>
    <name evidence="2" type="ORF">ACETIH_21965</name>
</gene>
<organism evidence="2 3">
    <name type="scientific">Microvirga arabica</name>
    <dbReference type="NCBI Taxonomy" id="1128671"/>
    <lineage>
        <taxon>Bacteria</taxon>
        <taxon>Pseudomonadati</taxon>
        <taxon>Pseudomonadota</taxon>
        <taxon>Alphaproteobacteria</taxon>
        <taxon>Hyphomicrobiales</taxon>
        <taxon>Methylobacteriaceae</taxon>
        <taxon>Microvirga</taxon>
    </lineage>
</organism>
<dbReference type="Proteomes" id="UP001593940">
    <property type="component" value="Unassembled WGS sequence"/>
</dbReference>
<evidence type="ECO:0000313" key="2">
    <source>
        <dbReference type="EMBL" id="MFC1459320.1"/>
    </source>
</evidence>
<dbReference type="InterPro" id="IPR025161">
    <property type="entry name" value="IS402-like_dom"/>
</dbReference>
<name>A0ABV6YDW5_9HYPH</name>
<accession>A0ABV6YDW5</accession>
<feature type="domain" description="Insertion element IS402-like" evidence="1">
    <location>
        <begin position="2"/>
        <end position="38"/>
    </location>
</feature>
<keyword evidence="3" id="KW-1185">Reference proteome</keyword>
<protein>
    <submittedName>
        <fullName evidence="2">Transposase</fullName>
    </submittedName>
</protein>
<dbReference type="Pfam" id="PF13340">
    <property type="entry name" value="DUF4096"/>
    <property type="match status" value="1"/>
</dbReference>
<reference evidence="2 3" key="1">
    <citation type="submission" date="2024-09" db="EMBL/GenBank/DDBJ databases">
        <title>Nodulacao em especies de Leguminosae Basais da Amazonia e Caracterizacao dos Rizobios e Bacterias Associadas aos Nodulos.</title>
        <authorList>
            <person name="Jambeiro I.C.A."/>
            <person name="Lopes I.S."/>
            <person name="Aguiar E.R.G.R."/>
            <person name="Santos A.F.J."/>
            <person name="Dos Santos J.M.F."/>
            <person name="Gross E."/>
        </authorList>
    </citation>
    <scope>NUCLEOTIDE SEQUENCE [LARGE SCALE GENOMIC DNA]</scope>
    <source>
        <strain evidence="2 3">BRUESC1165</strain>
    </source>
</reference>
<dbReference type="RefSeq" id="WP_377031001.1">
    <property type="nucleotide sequence ID" value="NZ_JBHOMY010000088.1"/>
</dbReference>
<feature type="non-terminal residue" evidence="2">
    <location>
        <position position="38"/>
    </location>
</feature>
<proteinExistence type="predicted"/>
<comment type="caution">
    <text evidence="2">The sequence shown here is derived from an EMBL/GenBank/DDBJ whole genome shotgun (WGS) entry which is preliminary data.</text>
</comment>
<sequence>MLTDAQWAMLDPLVEQCRPKGKTPPHDLRRTMEAILWR</sequence>